<sequence>MDQPSTPTTSDPVRAVDRSGIIDGLHYDSGVLTEKLDTTSAVPSNQKVSAGSFQHISTGQLHYPQAAMAMQSMQYPPMTPPPMLHPFSHQPMPYQPLPFQPMFYQSNPFQMPAYPFSGQPCPPG</sequence>
<gene>
    <name evidence="1" type="primary">RvY_16383-1</name>
    <name evidence="1" type="synonym">RvY_16383.1</name>
    <name evidence="1" type="ORF">RvY_16383</name>
</gene>
<organism evidence="1 2">
    <name type="scientific">Ramazzottius varieornatus</name>
    <name type="common">Water bear</name>
    <name type="synonym">Tardigrade</name>
    <dbReference type="NCBI Taxonomy" id="947166"/>
    <lineage>
        <taxon>Eukaryota</taxon>
        <taxon>Metazoa</taxon>
        <taxon>Ecdysozoa</taxon>
        <taxon>Tardigrada</taxon>
        <taxon>Eutardigrada</taxon>
        <taxon>Parachela</taxon>
        <taxon>Hypsibioidea</taxon>
        <taxon>Ramazzottiidae</taxon>
        <taxon>Ramazzottius</taxon>
    </lineage>
</organism>
<accession>A0A1D1W4N4</accession>
<comment type="caution">
    <text evidence="1">The sequence shown here is derived from an EMBL/GenBank/DDBJ whole genome shotgun (WGS) entry which is preliminary data.</text>
</comment>
<name>A0A1D1W4N4_RAMVA</name>
<evidence type="ECO:0000313" key="1">
    <source>
        <dbReference type="EMBL" id="GAV06374.1"/>
    </source>
</evidence>
<protein>
    <submittedName>
        <fullName evidence="1">Uncharacterized protein</fullName>
    </submittedName>
</protein>
<reference evidence="1 2" key="1">
    <citation type="journal article" date="2016" name="Nat. Commun.">
        <title>Extremotolerant tardigrade genome and improved radiotolerance of human cultured cells by tardigrade-unique protein.</title>
        <authorList>
            <person name="Hashimoto T."/>
            <person name="Horikawa D.D."/>
            <person name="Saito Y."/>
            <person name="Kuwahara H."/>
            <person name="Kozuka-Hata H."/>
            <person name="Shin-I T."/>
            <person name="Minakuchi Y."/>
            <person name="Ohishi K."/>
            <person name="Motoyama A."/>
            <person name="Aizu T."/>
            <person name="Enomoto A."/>
            <person name="Kondo K."/>
            <person name="Tanaka S."/>
            <person name="Hara Y."/>
            <person name="Koshikawa S."/>
            <person name="Sagara H."/>
            <person name="Miura T."/>
            <person name="Yokobori S."/>
            <person name="Miyagawa K."/>
            <person name="Suzuki Y."/>
            <person name="Kubo T."/>
            <person name="Oyama M."/>
            <person name="Kohara Y."/>
            <person name="Fujiyama A."/>
            <person name="Arakawa K."/>
            <person name="Katayama T."/>
            <person name="Toyoda A."/>
            <person name="Kunieda T."/>
        </authorList>
    </citation>
    <scope>NUCLEOTIDE SEQUENCE [LARGE SCALE GENOMIC DNA]</scope>
    <source>
        <strain evidence="1 2">YOKOZUNA-1</strain>
    </source>
</reference>
<keyword evidence="2" id="KW-1185">Reference proteome</keyword>
<dbReference type="EMBL" id="BDGG01000013">
    <property type="protein sequence ID" value="GAV06374.1"/>
    <property type="molecule type" value="Genomic_DNA"/>
</dbReference>
<proteinExistence type="predicted"/>
<dbReference type="AlphaFoldDB" id="A0A1D1W4N4"/>
<dbReference type="Proteomes" id="UP000186922">
    <property type="component" value="Unassembled WGS sequence"/>
</dbReference>
<evidence type="ECO:0000313" key="2">
    <source>
        <dbReference type="Proteomes" id="UP000186922"/>
    </source>
</evidence>